<dbReference type="GO" id="GO:0003677">
    <property type="term" value="F:DNA binding"/>
    <property type="evidence" value="ECO:0007669"/>
    <property type="project" value="InterPro"/>
</dbReference>
<accession>A0A5B9QB47</accession>
<dbReference type="CDD" id="cd06171">
    <property type="entry name" value="Sigma70_r4"/>
    <property type="match status" value="1"/>
</dbReference>
<dbReference type="NCBIfam" id="TIGR02989">
    <property type="entry name" value="Sig-70_gvs1"/>
    <property type="match status" value="1"/>
</dbReference>
<proteinExistence type="inferred from homology"/>
<feature type="domain" description="RNA polymerase sigma factor 70 region 4 type 2" evidence="6">
    <location>
        <begin position="115"/>
        <end position="166"/>
    </location>
</feature>
<dbReference type="RefSeq" id="WP_148073344.1">
    <property type="nucleotide sequence ID" value="NZ_CP042913.1"/>
</dbReference>
<keyword evidence="3" id="KW-0731">Sigma factor</keyword>
<evidence type="ECO:0000259" key="6">
    <source>
        <dbReference type="Pfam" id="PF08281"/>
    </source>
</evidence>
<dbReference type="EMBL" id="CP042913">
    <property type="protein sequence ID" value="QEG34732.1"/>
    <property type="molecule type" value="Genomic_DNA"/>
</dbReference>
<dbReference type="GO" id="GO:0006352">
    <property type="term" value="P:DNA-templated transcription initiation"/>
    <property type="evidence" value="ECO:0007669"/>
    <property type="project" value="InterPro"/>
</dbReference>
<dbReference type="SUPFAM" id="SSF88659">
    <property type="entry name" value="Sigma3 and sigma4 domains of RNA polymerase sigma factors"/>
    <property type="match status" value="1"/>
</dbReference>
<evidence type="ECO:0000256" key="1">
    <source>
        <dbReference type="ARBA" id="ARBA00010641"/>
    </source>
</evidence>
<evidence type="ECO:0000256" key="3">
    <source>
        <dbReference type="ARBA" id="ARBA00023082"/>
    </source>
</evidence>
<dbReference type="InterPro" id="IPR013325">
    <property type="entry name" value="RNA_pol_sigma_r2"/>
</dbReference>
<dbReference type="Pfam" id="PF08281">
    <property type="entry name" value="Sigma70_r4_2"/>
    <property type="match status" value="1"/>
</dbReference>
<dbReference type="KEGG" id="bgok:Pr1d_20140"/>
<gene>
    <name evidence="7" type="primary">sigM</name>
    <name evidence="7" type="ORF">Pr1d_20140</name>
</gene>
<evidence type="ECO:0000256" key="4">
    <source>
        <dbReference type="ARBA" id="ARBA00023163"/>
    </source>
</evidence>
<sequence length="179" mass="20906">MNAMTANDSAVTHDFVELMTQYQGRLYGYILSLSGDTDSANDVLQEANIVLWKQWDQFEPGSNFKAWSFRIAHFQFMAYRQKMIRDKVHYSNELLSKLAWEAKEIDETHEQRAAALEKCLALLPLRSREAIRLRYLEEVKVCDMGEKLRCNANSVYQILFRARKWLIECVQKDANTETA</sequence>
<evidence type="ECO:0000313" key="8">
    <source>
        <dbReference type="Proteomes" id="UP000323917"/>
    </source>
</evidence>
<dbReference type="SUPFAM" id="SSF88946">
    <property type="entry name" value="Sigma2 domain of RNA polymerase sigma factors"/>
    <property type="match status" value="1"/>
</dbReference>
<dbReference type="NCBIfam" id="TIGR02937">
    <property type="entry name" value="sigma70-ECF"/>
    <property type="match status" value="1"/>
</dbReference>
<dbReference type="InterPro" id="IPR014331">
    <property type="entry name" value="RNA_pol_sigma70_ECF_RHOBA"/>
</dbReference>
<dbReference type="PANTHER" id="PTHR43133">
    <property type="entry name" value="RNA POLYMERASE ECF-TYPE SIGMA FACTO"/>
    <property type="match status" value="1"/>
</dbReference>
<dbReference type="InterPro" id="IPR039425">
    <property type="entry name" value="RNA_pol_sigma-70-like"/>
</dbReference>
<dbReference type="Proteomes" id="UP000323917">
    <property type="component" value="Chromosome"/>
</dbReference>
<keyword evidence="2" id="KW-0805">Transcription regulation</keyword>
<dbReference type="InterPro" id="IPR036388">
    <property type="entry name" value="WH-like_DNA-bd_sf"/>
</dbReference>
<dbReference type="AlphaFoldDB" id="A0A5B9QB47"/>
<reference evidence="7 8" key="1">
    <citation type="submission" date="2019-08" db="EMBL/GenBank/DDBJ databases">
        <title>Deep-cultivation of Planctomycetes and their phenomic and genomic characterization uncovers novel biology.</title>
        <authorList>
            <person name="Wiegand S."/>
            <person name="Jogler M."/>
            <person name="Boedeker C."/>
            <person name="Pinto D."/>
            <person name="Vollmers J."/>
            <person name="Rivas-Marin E."/>
            <person name="Kohn T."/>
            <person name="Peeters S.H."/>
            <person name="Heuer A."/>
            <person name="Rast P."/>
            <person name="Oberbeckmann S."/>
            <person name="Bunk B."/>
            <person name="Jeske O."/>
            <person name="Meyerdierks A."/>
            <person name="Storesund J.E."/>
            <person name="Kallscheuer N."/>
            <person name="Luecker S."/>
            <person name="Lage O.M."/>
            <person name="Pohl T."/>
            <person name="Merkel B.J."/>
            <person name="Hornburger P."/>
            <person name="Mueller R.-W."/>
            <person name="Bruemmer F."/>
            <person name="Labrenz M."/>
            <person name="Spormann A.M."/>
            <person name="Op den Camp H."/>
            <person name="Overmann J."/>
            <person name="Amann R."/>
            <person name="Jetten M.S.M."/>
            <person name="Mascher T."/>
            <person name="Medema M.H."/>
            <person name="Devos D.P."/>
            <person name="Kaster A.-K."/>
            <person name="Ovreas L."/>
            <person name="Rohde M."/>
            <person name="Galperin M.Y."/>
            <person name="Jogler C."/>
        </authorList>
    </citation>
    <scope>NUCLEOTIDE SEQUENCE [LARGE SCALE GENOMIC DNA]</scope>
    <source>
        <strain evidence="7 8">Pr1d</strain>
    </source>
</reference>
<name>A0A5B9QB47_9BACT</name>
<evidence type="ECO:0000313" key="7">
    <source>
        <dbReference type="EMBL" id="QEG34732.1"/>
    </source>
</evidence>
<keyword evidence="8" id="KW-1185">Reference proteome</keyword>
<feature type="domain" description="RNA polymerase sigma-70 region 2" evidence="5">
    <location>
        <begin position="18"/>
        <end position="77"/>
    </location>
</feature>
<protein>
    <submittedName>
        <fullName evidence="7">RNA polymerase sigma factor SigM</fullName>
    </submittedName>
</protein>
<dbReference type="Pfam" id="PF04542">
    <property type="entry name" value="Sigma70_r2"/>
    <property type="match status" value="1"/>
</dbReference>
<dbReference type="Gene3D" id="1.10.1740.10">
    <property type="match status" value="1"/>
</dbReference>
<dbReference type="OrthoDB" id="6383365at2"/>
<dbReference type="InterPro" id="IPR014284">
    <property type="entry name" value="RNA_pol_sigma-70_dom"/>
</dbReference>
<dbReference type="Gene3D" id="1.10.10.10">
    <property type="entry name" value="Winged helix-like DNA-binding domain superfamily/Winged helix DNA-binding domain"/>
    <property type="match status" value="1"/>
</dbReference>
<comment type="similarity">
    <text evidence="1">Belongs to the sigma-70 factor family. ECF subfamily.</text>
</comment>
<dbReference type="InterPro" id="IPR013324">
    <property type="entry name" value="RNA_pol_sigma_r3/r4-like"/>
</dbReference>
<keyword evidence="4" id="KW-0804">Transcription</keyword>
<evidence type="ECO:0000256" key="2">
    <source>
        <dbReference type="ARBA" id="ARBA00023015"/>
    </source>
</evidence>
<dbReference type="PANTHER" id="PTHR43133:SF51">
    <property type="entry name" value="RNA POLYMERASE SIGMA FACTOR"/>
    <property type="match status" value="1"/>
</dbReference>
<dbReference type="InterPro" id="IPR007627">
    <property type="entry name" value="RNA_pol_sigma70_r2"/>
</dbReference>
<dbReference type="GO" id="GO:0016987">
    <property type="term" value="F:sigma factor activity"/>
    <property type="evidence" value="ECO:0007669"/>
    <property type="project" value="UniProtKB-KW"/>
</dbReference>
<dbReference type="InterPro" id="IPR013249">
    <property type="entry name" value="RNA_pol_sigma70_r4_t2"/>
</dbReference>
<evidence type="ECO:0000259" key="5">
    <source>
        <dbReference type="Pfam" id="PF04542"/>
    </source>
</evidence>
<organism evidence="7 8">
    <name type="scientific">Bythopirellula goksoeyrii</name>
    <dbReference type="NCBI Taxonomy" id="1400387"/>
    <lineage>
        <taxon>Bacteria</taxon>
        <taxon>Pseudomonadati</taxon>
        <taxon>Planctomycetota</taxon>
        <taxon>Planctomycetia</taxon>
        <taxon>Pirellulales</taxon>
        <taxon>Lacipirellulaceae</taxon>
        <taxon>Bythopirellula</taxon>
    </lineage>
</organism>